<proteinExistence type="predicted"/>
<name>A0A0A0YTR7_9CAUD</name>
<dbReference type="EMBL" id="KM236240">
    <property type="protein sequence ID" value="AIX12213.1"/>
    <property type="molecule type" value="Genomic_DNA"/>
</dbReference>
<gene>
    <name evidence="1" type="ORF">CPT_Moon242</name>
</gene>
<evidence type="ECO:0000313" key="2">
    <source>
        <dbReference type="Proteomes" id="UP000030323"/>
    </source>
</evidence>
<dbReference type="KEGG" id="vg:24721841"/>
<protein>
    <submittedName>
        <fullName evidence="1">O-spanin</fullName>
    </submittedName>
</protein>
<accession>A0A0A0YTR7</accession>
<dbReference type="Proteomes" id="UP000030323">
    <property type="component" value="Segment"/>
</dbReference>
<reference evidence="1 2" key="1">
    <citation type="journal article" date="2015" name="Genome Announc.">
        <title>Complete Genome Sequence of Citrobacter freundii Myophage Moon.</title>
        <authorList>
            <person name="Edwards G.B."/>
            <person name="Luna A.J."/>
            <person name="Hernandez A.C."/>
            <person name="Kuty Everett G.F."/>
        </authorList>
    </citation>
    <scope>NUCLEOTIDE SEQUENCE [LARGE SCALE GENOMIC DNA]</scope>
</reference>
<sequence length="101" mass="11897">MKRLVAAVLTIGLLSGCSQSVPEVPRDNTLHPSWPDPIKPYTGKWQVKIIDDRPWVGMPFDESQEFRIWMNDVNRWAKDANGMICYYRKDLNETRCKQWTR</sequence>
<keyword evidence="2" id="KW-1185">Reference proteome</keyword>
<organism evidence="1 2">
    <name type="scientific">Citrobacter phage Moon</name>
    <dbReference type="NCBI Taxonomy" id="1540095"/>
    <lineage>
        <taxon>Viruses</taxon>
        <taxon>Duplodnaviria</taxon>
        <taxon>Heunggongvirae</taxon>
        <taxon>Uroviricota</taxon>
        <taxon>Caudoviricetes</taxon>
        <taxon>Pantevenvirales</taxon>
        <taxon>Straboviridae</taxon>
        <taxon>Tevenvirinae</taxon>
        <taxon>Moonvirus</taxon>
        <taxon>Moonvirus moon</taxon>
    </lineage>
</organism>
<dbReference type="GeneID" id="24721841"/>
<dbReference type="PROSITE" id="PS51257">
    <property type="entry name" value="PROKAR_LIPOPROTEIN"/>
    <property type="match status" value="1"/>
</dbReference>
<evidence type="ECO:0000313" key="1">
    <source>
        <dbReference type="EMBL" id="AIX12213.1"/>
    </source>
</evidence>
<dbReference type="RefSeq" id="YP_009146675.1">
    <property type="nucleotide sequence ID" value="NC_027331.1"/>
</dbReference>